<dbReference type="InParanoid" id="A0A6P5M1Q6"/>
<dbReference type="Gene3D" id="1.10.287.280">
    <property type="match status" value="1"/>
</dbReference>
<dbReference type="GeneID" id="110223416"/>
<protein>
    <recommendedName>
        <fullName evidence="13">DNA-directed RNA polymerase</fullName>
        <ecNumber evidence="13">2.7.7.6</ecNumber>
    </recommendedName>
</protein>
<dbReference type="InterPro" id="IPR029262">
    <property type="entry name" value="RPOL_N"/>
</dbReference>
<dbReference type="Proteomes" id="UP000515140">
    <property type="component" value="Unplaced"/>
</dbReference>
<dbReference type="Pfam" id="PF00940">
    <property type="entry name" value="RNA_pol"/>
    <property type="match status" value="1"/>
</dbReference>
<organism evidence="16 17">
    <name type="scientific">Phascolarctos cinereus</name>
    <name type="common">Koala</name>
    <dbReference type="NCBI Taxonomy" id="38626"/>
    <lineage>
        <taxon>Eukaryota</taxon>
        <taxon>Metazoa</taxon>
        <taxon>Chordata</taxon>
        <taxon>Craniata</taxon>
        <taxon>Vertebrata</taxon>
        <taxon>Euteleostomi</taxon>
        <taxon>Mammalia</taxon>
        <taxon>Metatheria</taxon>
        <taxon>Diprotodontia</taxon>
        <taxon>Phascolarctidae</taxon>
        <taxon>Phascolarctos</taxon>
    </lineage>
</organism>
<dbReference type="GO" id="GO:0034245">
    <property type="term" value="C:mitochondrial DNA-directed RNA polymerase complex"/>
    <property type="evidence" value="ECO:0007669"/>
    <property type="project" value="TreeGrafter"/>
</dbReference>
<dbReference type="GO" id="GO:0003899">
    <property type="term" value="F:DNA-directed RNA polymerase activity"/>
    <property type="evidence" value="ECO:0007669"/>
    <property type="project" value="UniProtKB-EC"/>
</dbReference>
<dbReference type="PANTHER" id="PTHR10102">
    <property type="entry name" value="DNA-DIRECTED RNA POLYMERASE, MITOCHONDRIAL"/>
    <property type="match status" value="1"/>
</dbReference>
<feature type="repeat" description="PPR" evidence="12">
    <location>
        <begin position="292"/>
        <end position="326"/>
    </location>
</feature>
<evidence type="ECO:0000256" key="14">
    <source>
        <dbReference type="SAM" id="MobiDB-lite"/>
    </source>
</evidence>
<feature type="compositionally biased region" description="Pro residues" evidence="14">
    <location>
        <begin position="764"/>
        <end position="775"/>
    </location>
</feature>
<dbReference type="Gene3D" id="1.10.150.20">
    <property type="entry name" value="5' to 3' exonuclease, C-terminal subdomain"/>
    <property type="match status" value="1"/>
</dbReference>
<dbReference type="InterPro" id="IPR043502">
    <property type="entry name" value="DNA/RNA_pol_sf"/>
</dbReference>
<dbReference type="FunFam" id="1.10.287.280:FF:000001">
    <property type="entry name" value="DNA-directed RNA polymerase"/>
    <property type="match status" value="1"/>
</dbReference>
<evidence type="ECO:0000256" key="12">
    <source>
        <dbReference type="PROSITE-ProRule" id="PRU00708"/>
    </source>
</evidence>
<dbReference type="PROSITE" id="PS51375">
    <property type="entry name" value="PPR"/>
    <property type="match status" value="1"/>
</dbReference>
<evidence type="ECO:0000313" key="16">
    <source>
        <dbReference type="Proteomes" id="UP000515140"/>
    </source>
</evidence>
<dbReference type="FunCoup" id="A0A6P5M1Q6">
    <property type="interactions" value="1615"/>
</dbReference>
<evidence type="ECO:0000256" key="9">
    <source>
        <dbReference type="ARBA" id="ARBA00048552"/>
    </source>
</evidence>
<dbReference type="InterPro" id="IPR046950">
    <property type="entry name" value="DNA-dir_Rpol_C_phage-type"/>
</dbReference>
<evidence type="ECO:0000256" key="13">
    <source>
        <dbReference type="RuleBase" id="RU003805"/>
    </source>
</evidence>
<keyword evidence="16" id="KW-1185">Reference proteome</keyword>
<dbReference type="Gene3D" id="1.10.1320.10">
    <property type="entry name" value="DNA-directed RNA polymerase, N-terminal domain"/>
    <property type="match status" value="1"/>
</dbReference>
<dbReference type="NCBIfam" id="TIGR00756">
    <property type="entry name" value="PPR"/>
    <property type="match status" value="1"/>
</dbReference>
<feature type="region of interest" description="Disordered" evidence="14">
    <location>
        <begin position="186"/>
        <end position="218"/>
    </location>
</feature>
<comment type="function">
    <text evidence="13">DNA-dependent RNA polymerase catalyzes the transcription of DNA into RNA using the four ribonucleoside triphosphates as substrates.</text>
</comment>
<comment type="catalytic activity">
    <reaction evidence="9 13">
        <text>RNA(n) + a ribonucleoside 5'-triphosphate = RNA(n+1) + diphosphate</text>
        <dbReference type="Rhea" id="RHEA:21248"/>
        <dbReference type="Rhea" id="RHEA-COMP:14527"/>
        <dbReference type="Rhea" id="RHEA-COMP:17342"/>
        <dbReference type="ChEBI" id="CHEBI:33019"/>
        <dbReference type="ChEBI" id="CHEBI:61557"/>
        <dbReference type="ChEBI" id="CHEBI:140395"/>
        <dbReference type="EC" id="2.7.7.6"/>
    </reaction>
</comment>
<accession>A0A6P5M1Q6</accession>
<dbReference type="InterPro" id="IPR002885">
    <property type="entry name" value="PPR_rpt"/>
</dbReference>
<evidence type="ECO:0000256" key="8">
    <source>
        <dbReference type="ARBA" id="ARBA00023163"/>
    </source>
</evidence>
<keyword evidence="6" id="KW-0809">Transit peptide</keyword>
<dbReference type="PANTHER" id="PTHR10102:SF0">
    <property type="entry name" value="DNA-DIRECTED RNA POLYMERASE, MITOCHONDRIAL"/>
    <property type="match status" value="1"/>
</dbReference>
<comment type="subcellular location">
    <subcellularLocation>
        <location evidence="1">Mitochondrion</location>
    </subcellularLocation>
</comment>
<dbReference type="Gene3D" id="1.25.40.10">
    <property type="entry name" value="Tetratricopeptide repeat domain"/>
    <property type="match status" value="1"/>
</dbReference>
<feature type="region of interest" description="Disordered" evidence="14">
    <location>
        <begin position="19"/>
        <end position="39"/>
    </location>
</feature>
<comment type="similarity">
    <text evidence="2 13">Belongs to the phage and mitochondrial RNA polymerase family.</text>
</comment>
<keyword evidence="5 13" id="KW-0548">Nucleotidyltransferase</keyword>
<dbReference type="EC" id="2.7.7.6" evidence="13"/>
<evidence type="ECO:0000256" key="7">
    <source>
        <dbReference type="ARBA" id="ARBA00023128"/>
    </source>
</evidence>
<dbReference type="GO" id="GO:0001018">
    <property type="term" value="F:mitochondrial promoter sequence-specific DNA binding"/>
    <property type="evidence" value="ECO:0007669"/>
    <property type="project" value="TreeGrafter"/>
</dbReference>
<evidence type="ECO:0000256" key="6">
    <source>
        <dbReference type="ARBA" id="ARBA00022946"/>
    </source>
</evidence>
<dbReference type="SMART" id="SM01311">
    <property type="entry name" value="RPOL_N"/>
    <property type="match status" value="1"/>
</dbReference>
<dbReference type="InterPro" id="IPR002092">
    <property type="entry name" value="DNA-dir_Rpol_phage-type"/>
</dbReference>
<keyword evidence="4 13" id="KW-0808">Transferase</keyword>
<comment type="subunit">
    <text evidence="11">Homodimer. Component of the mitochondrial transcription initiation complex, composed at least of TFB2M, TFAM and POLRMT. In this complex TFAM recruits POLRMT to the promoter whereas TFB2M induces structural changes in POLRMT to enable promoter opening and trapping of the DNA non-template strand. Upon metabolic stress, forms a complex composed of FOXO3, SIRT3 and mitochondrial RNA polymerase POLRMT; the complex is recruited to mtDNA in a SIRT3-dependent manner. Also forms a complex composed of FOXO3, SIRT3, TFAM and POLRMT. Interacts with TFB1M and TFB2M, leading to the stimulation of transcription. Interacts with TEFM. Interacts with MTRES1.</text>
</comment>
<evidence type="ECO:0000256" key="4">
    <source>
        <dbReference type="ARBA" id="ARBA00022679"/>
    </source>
</evidence>
<evidence type="ECO:0000256" key="2">
    <source>
        <dbReference type="ARBA" id="ARBA00009493"/>
    </source>
</evidence>
<feature type="domain" description="DNA-directed RNA polymerase N-terminal" evidence="15">
    <location>
        <begin position="433"/>
        <end position="737"/>
    </location>
</feature>
<feature type="region of interest" description="Disordered" evidence="14">
    <location>
        <begin position="764"/>
        <end position="783"/>
    </location>
</feature>
<dbReference type="RefSeq" id="XP_020864600.1">
    <property type="nucleotide sequence ID" value="XM_021008941.1"/>
</dbReference>
<keyword evidence="7" id="KW-0496">Mitochondrion</keyword>
<evidence type="ECO:0000256" key="3">
    <source>
        <dbReference type="ARBA" id="ARBA00022478"/>
    </source>
</evidence>
<dbReference type="InterPro" id="IPR037159">
    <property type="entry name" value="RNA_POL_N_sf"/>
</dbReference>
<dbReference type="PROSITE" id="PS00489">
    <property type="entry name" value="RNA_POL_PHAGE_2"/>
    <property type="match status" value="1"/>
</dbReference>
<dbReference type="InterPro" id="IPR011990">
    <property type="entry name" value="TPR-like_helical_dom_sf"/>
</dbReference>
<dbReference type="GO" id="GO:0006390">
    <property type="term" value="P:mitochondrial transcription"/>
    <property type="evidence" value="ECO:0007669"/>
    <property type="project" value="TreeGrafter"/>
</dbReference>
<evidence type="ECO:0000256" key="11">
    <source>
        <dbReference type="ARBA" id="ARBA00063316"/>
    </source>
</evidence>
<comment type="function">
    <text evidence="10">DNA-dependent RNA polymerase catalyzes the transcription of mitochondrial DNA into RNA using the four ribonucleoside triphosphates as substrates. Component of the mitochondrial transcription initiation complex, composed at least of TFB2M, TFAM and POLRMT that is required for basal transcription of mitochondrial DNA. In this complex, TFAM recruits POLRMT to a specific promoter whereas TFB2M induces structural changes in POLRMT to enable promoter opening and trapping of the DNA non-template strand. Has DNA primase activity. Catalyzes the synthesis of short RNA primers that are necessary for the initiation of lagging-strand DNA synthesis from the origin of light-strand DNA replication (OriL).</text>
</comment>
<dbReference type="FunFam" id="1.10.1320.10:FF:000002">
    <property type="entry name" value="DNA-directed RNA polymerase"/>
    <property type="match status" value="1"/>
</dbReference>
<dbReference type="Pfam" id="PF13812">
    <property type="entry name" value="PPR_3"/>
    <property type="match status" value="1"/>
</dbReference>
<evidence type="ECO:0000256" key="1">
    <source>
        <dbReference type="ARBA" id="ARBA00004173"/>
    </source>
</evidence>
<evidence type="ECO:0000313" key="17">
    <source>
        <dbReference type="RefSeq" id="XP_020864600.1"/>
    </source>
</evidence>
<sequence length="1269" mass="144336">MSVLRLRASLLSRGTAGLGRALRPEGSSCPGPEKGASWTWGRRYSVNAPEQDRRRDAGQVELLEDGETEANRLTQAHSAVLEARVRQLQNEYVSEVTINRVEVAPLRTGNQKDLQALGLVEDRARGDASSVFPVVGKTQSRWVEKLTQEKSDLLKRQQHLEVKLKERTFFESQIKKGERAFLSRKLKSTKQMPDTGKEKADTGEETAGAGQETPHGIMRQEPFQKALKVLERNRTYVVDSDPSGRRLKCLDILESSFFFCPVWSACSPRTVWHKPAILLSYFRHSGSRRVLTLPMYNCLLKAWAKQGSLHQVSTLFSMMDESGLTPDLVSYASVLECMGRVNADFKIIESCLKQMVTDGLHLENLFHKGALHKQERMMVLKAIQKVEPGFSPPPASSRKIAMSPLLRDFYCKEKPMSYPKLPLPLLELQKRFQQQLALESAMTITIDSVEKTPVTENNYRARNLLKDLKSQWRKALLKTFSEMKAHMSVQHKANIYPYLCLLKSKDYVDLMMQALFNLPPHGDSLIHFVMDLGMKVYNKNLIRMKMKPFVLDELNRKYMNYLHLLAKDTQLDSCLPRERWESLEAEATISSDFFTQEKVWPDVVLAQLGTHLVEVMVQAICMPNNLFSSQTEKRLIPVLYHVYSFLSLKQIGFIKPHPAFNQLVAEAACTKLTFDSSVMPMLCPPKPWTSPVFGAYVLHPTKLMRCLDETVQHQQQLENCPQEHLHSVLDALNLLGNCAWKVNQPVLDLIISIFNAKGSKKLDVPPPMSEAPMPPSYQLSKDASPLEKSRLRREIAQCHKTAREMYSLRTDALYKLSIAHHLRDQIFWFPHNMDFRGRTYPCPPHFNHLGSDMTRAILLFAEGKPLGPSGLNWLKIHLINLTGLKKKESLQARLAYANEILEDILDSADNPLTGRRWWMDVDEPWQALACCMEIATAIRSPDPAAYISHFPVHQDGSCNGLQHYAALGRDVIGATSVNLMPCAVPQDVYLGVAQLVEEQRKRDAAKGSSIAQVLEGFVSRKLVKQTVMTVVYGVTHYGSRLQIEKRLKELDDFPKEHIWEASIYLSRLVFTSLGEMFSGTREIQDWLTKSADCIAKSGSSVQWVTPLGLPIIQPYHKTQKTIVSGSLQSLCLMRYCDVSQKPNTLKQKNAFPPNFIHSLDSTHMMLTALYCHRKGLTFVSVHDCFWTHASTVDIMNEVCREQFVNLHSQPILQELSRYLVQKYCSKFQSHDSSKEISVTEKLMLRTLSHVPERGNFDLQNVKKSTYFFS</sequence>
<evidence type="ECO:0000259" key="15">
    <source>
        <dbReference type="SMART" id="SM01311"/>
    </source>
</evidence>
<dbReference type="KEGG" id="pcw:110223416"/>
<dbReference type="PROSITE" id="PS00900">
    <property type="entry name" value="RNA_POL_PHAGE_1"/>
    <property type="match status" value="1"/>
</dbReference>
<reference evidence="17" key="1">
    <citation type="submission" date="2025-08" db="UniProtKB">
        <authorList>
            <consortium name="RefSeq"/>
        </authorList>
    </citation>
    <scope>IDENTIFICATION</scope>
    <source>
        <tissue evidence="17">Spleen</tissue>
    </source>
</reference>
<evidence type="ECO:0000256" key="5">
    <source>
        <dbReference type="ARBA" id="ARBA00022695"/>
    </source>
</evidence>
<dbReference type="Pfam" id="PF14700">
    <property type="entry name" value="RPOL_N"/>
    <property type="match status" value="1"/>
</dbReference>
<gene>
    <name evidence="17" type="primary">POLRMT</name>
</gene>
<dbReference type="SUPFAM" id="SSF56672">
    <property type="entry name" value="DNA/RNA polymerases"/>
    <property type="match status" value="1"/>
</dbReference>
<dbReference type="FunFam" id="1.10.150.20:FF:000031">
    <property type="entry name" value="DNA-directed RNA polymerase"/>
    <property type="match status" value="1"/>
</dbReference>
<evidence type="ECO:0000256" key="10">
    <source>
        <dbReference type="ARBA" id="ARBA00057821"/>
    </source>
</evidence>
<keyword evidence="3 13" id="KW-0240">DNA-directed RNA polymerase</keyword>
<dbReference type="AlphaFoldDB" id="A0A6P5M1Q6"/>
<name>A0A6P5M1Q6_PHACI</name>
<dbReference type="CTD" id="5442"/>
<proteinExistence type="inferred from homology"/>
<keyword evidence="8 13" id="KW-0804">Transcription</keyword>